<proteinExistence type="predicted"/>
<gene>
    <name evidence="3" type="ORF">GGX14DRAFT_463181</name>
</gene>
<comment type="caution">
    <text evidence="3">The sequence shown here is derived from an EMBL/GenBank/DDBJ whole genome shotgun (WGS) entry which is preliminary data.</text>
</comment>
<evidence type="ECO:0000256" key="2">
    <source>
        <dbReference type="SAM" id="Phobius"/>
    </source>
</evidence>
<feature type="region of interest" description="Disordered" evidence="1">
    <location>
        <begin position="80"/>
        <end position="128"/>
    </location>
</feature>
<reference evidence="3" key="1">
    <citation type="submission" date="2023-03" db="EMBL/GenBank/DDBJ databases">
        <title>Massive genome expansion in bonnet fungi (Mycena s.s.) driven by repeated elements and novel gene families across ecological guilds.</title>
        <authorList>
            <consortium name="Lawrence Berkeley National Laboratory"/>
            <person name="Harder C.B."/>
            <person name="Miyauchi S."/>
            <person name="Viragh M."/>
            <person name="Kuo A."/>
            <person name="Thoen E."/>
            <person name="Andreopoulos B."/>
            <person name="Lu D."/>
            <person name="Skrede I."/>
            <person name="Drula E."/>
            <person name="Henrissat B."/>
            <person name="Morin E."/>
            <person name="Kohler A."/>
            <person name="Barry K."/>
            <person name="LaButti K."/>
            <person name="Morin E."/>
            <person name="Salamov A."/>
            <person name="Lipzen A."/>
            <person name="Mereny Z."/>
            <person name="Hegedus B."/>
            <person name="Baldrian P."/>
            <person name="Stursova M."/>
            <person name="Weitz H."/>
            <person name="Taylor A."/>
            <person name="Grigoriev I.V."/>
            <person name="Nagy L.G."/>
            <person name="Martin F."/>
            <person name="Kauserud H."/>
        </authorList>
    </citation>
    <scope>NUCLEOTIDE SEQUENCE</scope>
    <source>
        <strain evidence="3">9144</strain>
    </source>
</reference>
<evidence type="ECO:0000313" key="4">
    <source>
        <dbReference type="Proteomes" id="UP001219525"/>
    </source>
</evidence>
<name>A0AAD6V8T9_9AGAR</name>
<keyword evidence="2" id="KW-1133">Transmembrane helix</keyword>
<sequence length="128" mass="13931">MPYLPAAPPSLPTFPPSTLTALGVCVSMVVGCSVAYYAGTYISRKLAERRLRHVDLECSSCVIACLEGYPCTHCCSDYPPQGSEQEPREGTYHGDAQGSDGHNERKFGWWPQEARRGADAPSSRVPPQ</sequence>
<dbReference type="EMBL" id="JARJCW010000054">
    <property type="protein sequence ID" value="KAJ7202654.1"/>
    <property type="molecule type" value="Genomic_DNA"/>
</dbReference>
<evidence type="ECO:0000256" key="1">
    <source>
        <dbReference type="SAM" id="MobiDB-lite"/>
    </source>
</evidence>
<feature type="transmembrane region" description="Helical" evidence="2">
    <location>
        <begin position="20"/>
        <end position="42"/>
    </location>
</feature>
<organism evidence="3 4">
    <name type="scientific">Mycena pura</name>
    <dbReference type="NCBI Taxonomy" id="153505"/>
    <lineage>
        <taxon>Eukaryota</taxon>
        <taxon>Fungi</taxon>
        <taxon>Dikarya</taxon>
        <taxon>Basidiomycota</taxon>
        <taxon>Agaricomycotina</taxon>
        <taxon>Agaricomycetes</taxon>
        <taxon>Agaricomycetidae</taxon>
        <taxon>Agaricales</taxon>
        <taxon>Marasmiineae</taxon>
        <taxon>Mycenaceae</taxon>
        <taxon>Mycena</taxon>
    </lineage>
</organism>
<keyword evidence="4" id="KW-1185">Reference proteome</keyword>
<dbReference type="Proteomes" id="UP001219525">
    <property type="component" value="Unassembled WGS sequence"/>
</dbReference>
<evidence type="ECO:0008006" key="5">
    <source>
        <dbReference type="Google" id="ProtNLM"/>
    </source>
</evidence>
<feature type="compositionally biased region" description="Basic and acidic residues" evidence="1">
    <location>
        <begin position="101"/>
        <end position="118"/>
    </location>
</feature>
<accession>A0AAD6V8T9</accession>
<dbReference type="AlphaFoldDB" id="A0AAD6V8T9"/>
<feature type="non-terminal residue" evidence="3">
    <location>
        <position position="128"/>
    </location>
</feature>
<keyword evidence="2" id="KW-0472">Membrane</keyword>
<keyword evidence="2" id="KW-0812">Transmembrane</keyword>
<protein>
    <recommendedName>
        <fullName evidence="5">Transmembrane protein</fullName>
    </recommendedName>
</protein>
<evidence type="ECO:0000313" key="3">
    <source>
        <dbReference type="EMBL" id="KAJ7202654.1"/>
    </source>
</evidence>